<evidence type="ECO:0000256" key="1">
    <source>
        <dbReference type="SAM" id="MobiDB-lite"/>
    </source>
</evidence>
<gene>
    <name evidence="2" type="ORF">V6N11_066009</name>
</gene>
<evidence type="ECO:0000313" key="2">
    <source>
        <dbReference type="EMBL" id="KAK8979806.1"/>
    </source>
</evidence>
<feature type="region of interest" description="Disordered" evidence="1">
    <location>
        <begin position="74"/>
        <end position="95"/>
    </location>
</feature>
<evidence type="ECO:0000313" key="3">
    <source>
        <dbReference type="Proteomes" id="UP001396334"/>
    </source>
</evidence>
<sequence>MSWQQSSIDSGIQVPQNSTIVKMSFLERIQDQPQSHHFLIELPTYSPTEDRDFDTGNVHDLASGESVDCNLRDRAEIRRRSSPGPKDTGRWSFNSGCDVGSAMLNQI</sequence>
<reference evidence="2 3" key="1">
    <citation type="journal article" date="2024" name="G3 (Bethesda)">
        <title>Genome assembly of Hibiscus sabdariffa L. provides insights into metabolisms of medicinal natural products.</title>
        <authorList>
            <person name="Kim T."/>
        </authorList>
    </citation>
    <scope>NUCLEOTIDE SEQUENCE [LARGE SCALE GENOMIC DNA]</scope>
    <source>
        <strain evidence="2">TK-2024</strain>
        <tissue evidence="2">Old leaves</tissue>
    </source>
</reference>
<dbReference type="Proteomes" id="UP001396334">
    <property type="component" value="Unassembled WGS sequence"/>
</dbReference>
<protein>
    <submittedName>
        <fullName evidence="2">Uncharacterized protein</fullName>
    </submittedName>
</protein>
<dbReference type="EMBL" id="JBBPBN010000099">
    <property type="protein sequence ID" value="KAK8979806.1"/>
    <property type="molecule type" value="Genomic_DNA"/>
</dbReference>
<accession>A0ABR2NUJ3</accession>
<keyword evidence="3" id="KW-1185">Reference proteome</keyword>
<name>A0ABR2NUJ3_9ROSI</name>
<proteinExistence type="predicted"/>
<comment type="caution">
    <text evidence="2">The sequence shown here is derived from an EMBL/GenBank/DDBJ whole genome shotgun (WGS) entry which is preliminary data.</text>
</comment>
<organism evidence="2 3">
    <name type="scientific">Hibiscus sabdariffa</name>
    <name type="common">roselle</name>
    <dbReference type="NCBI Taxonomy" id="183260"/>
    <lineage>
        <taxon>Eukaryota</taxon>
        <taxon>Viridiplantae</taxon>
        <taxon>Streptophyta</taxon>
        <taxon>Embryophyta</taxon>
        <taxon>Tracheophyta</taxon>
        <taxon>Spermatophyta</taxon>
        <taxon>Magnoliopsida</taxon>
        <taxon>eudicotyledons</taxon>
        <taxon>Gunneridae</taxon>
        <taxon>Pentapetalae</taxon>
        <taxon>rosids</taxon>
        <taxon>malvids</taxon>
        <taxon>Malvales</taxon>
        <taxon>Malvaceae</taxon>
        <taxon>Malvoideae</taxon>
        <taxon>Hibiscus</taxon>
    </lineage>
</organism>